<dbReference type="AlphaFoldDB" id="A0A5B8RBT5"/>
<gene>
    <name evidence="2" type="ORF">KBTEX_00450</name>
</gene>
<dbReference type="GO" id="GO:0003824">
    <property type="term" value="F:catalytic activity"/>
    <property type="evidence" value="ECO:0007669"/>
    <property type="project" value="InterPro"/>
</dbReference>
<dbReference type="InterPro" id="IPR051916">
    <property type="entry name" value="GPI-anchor_lipid_remodeler"/>
</dbReference>
<dbReference type="GO" id="GO:0006506">
    <property type="term" value="P:GPI anchor biosynthetic process"/>
    <property type="evidence" value="ECO:0007669"/>
    <property type="project" value="TreeGrafter"/>
</dbReference>
<dbReference type="Pfam" id="PF03372">
    <property type="entry name" value="Exo_endo_phos"/>
    <property type="match status" value="1"/>
</dbReference>
<dbReference type="SUPFAM" id="SSF56219">
    <property type="entry name" value="DNase I-like"/>
    <property type="match status" value="1"/>
</dbReference>
<reference evidence="2" key="1">
    <citation type="submission" date="2019-06" db="EMBL/GenBank/DDBJ databases">
        <authorList>
            <person name="Murdoch R.W."/>
            <person name="Fathepure B."/>
        </authorList>
    </citation>
    <scope>NUCLEOTIDE SEQUENCE</scope>
</reference>
<sequence>MSYNIQTGIETRFYHHYLTRGWRHVLPHDSRAGNLERIGEIVRGFDIVGLQEIDAGSLRSGFVNQTGFLAEAAGFPYWHFQTNRRIGRIARHSNGVLSRFRPLEVRAHKLPGMIPGRGALILRFGGPGESLDVVLLHLALGRRARLRQLAYIAELVNRNRHTIVMGDLNCLSDSPELQLLCGHTDLREPLHDLPTYPSWRPRRNIDHILVSSSLKVRSAEVLDYPLSDHLPITMEVVLPPEIVLVG</sequence>
<evidence type="ECO:0000259" key="1">
    <source>
        <dbReference type="Pfam" id="PF03372"/>
    </source>
</evidence>
<accession>A0A5B8RBT5</accession>
<organism evidence="2">
    <name type="scientific">uncultured organism</name>
    <dbReference type="NCBI Taxonomy" id="155900"/>
    <lineage>
        <taxon>unclassified sequences</taxon>
        <taxon>environmental samples</taxon>
    </lineage>
</organism>
<evidence type="ECO:0000313" key="2">
    <source>
        <dbReference type="EMBL" id="QEA04147.1"/>
    </source>
</evidence>
<name>A0A5B8RBT5_9ZZZZ</name>
<dbReference type="PANTHER" id="PTHR14859">
    <property type="entry name" value="CALCOFLUOR WHITE HYPERSENSITIVE PROTEIN PRECURSOR"/>
    <property type="match status" value="1"/>
</dbReference>
<dbReference type="InterPro" id="IPR005135">
    <property type="entry name" value="Endo/exonuclease/phosphatase"/>
</dbReference>
<dbReference type="InterPro" id="IPR036691">
    <property type="entry name" value="Endo/exonu/phosph_ase_sf"/>
</dbReference>
<dbReference type="PANTHER" id="PTHR14859:SF15">
    <property type="entry name" value="ENDONUCLEASE_EXONUCLEASE_PHOSPHATASE DOMAIN-CONTAINING PROTEIN"/>
    <property type="match status" value="1"/>
</dbReference>
<dbReference type="GO" id="GO:0016020">
    <property type="term" value="C:membrane"/>
    <property type="evidence" value="ECO:0007669"/>
    <property type="project" value="GOC"/>
</dbReference>
<protein>
    <recommendedName>
        <fullName evidence="1">Endonuclease/exonuclease/phosphatase domain-containing protein</fullName>
    </recommendedName>
</protein>
<proteinExistence type="predicted"/>
<dbReference type="Gene3D" id="3.60.10.10">
    <property type="entry name" value="Endonuclease/exonuclease/phosphatase"/>
    <property type="match status" value="1"/>
</dbReference>
<feature type="domain" description="Endonuclease/exonuclease/phosphatase" evidence="1">
    <location>
        <begin position="1"/>
        <end position="229"/>
    </location>
</feature>
<dbReference type="EMBL" id="MN079080">
    <property type="protein sequence ID" value="QEA04147.1"/>
    <property type="molecule type" value="Genomic_DNA"/>
</dbReference>